<feature type="transmembrane region" description="Helical" evidence="2">
    <location>
        <begin position="6"/>
        <end position="27"/>
    </location>
</feature>
<dbReference type="InterPro" id="IPR000357">
    <property type="entry name" value="HEAT"/>
</dbReference>
<protein>
    <recommendedName>
        <fullName evidence="5">HEAT repeat domain-containing protein</fullName>
    </recommendedName>
</protein>
<dbReference type="RefSeq" id="WP_160920637.1">
    <property type="nucleotide sequence ID" value="NZ_WMEY01000006.1"/>
</dbReference>
<evidence type="ECO:0008006" key="5">
    <source>
        <dbReference type="Google" id="ProtNLM"/>
    </source>
</evidence>
<accession>A0A845F2U7</accession>
<name>A0A845F2U7_9BACL</name>
<gene>
    <name evidence="3" type="ORF">GLW07_18100</name>
</gene>
<organism evidence="3 4">
    <name type="scientific">Guptibacillus hwajinpoensis</name>
    <dbReference type="NCBI Taxonomy" id="208199"/>
    <lineage>
        <taxon>Bacteria</taxon>
        <taxon>Bacillati</taxon>
        <taxon>Bacillota</taxon>
        <taxon>Bacilli</taxon>
        <taxon>Bacillales</taxon>
        <taxon>Guptibacillaceae</taxon>
        <taxon>Guptibacillus</taxon>
    </lineage>
</organism>
<dbReference type="InterPro" id="IPR011989">
    <property type="entry name" value="ARM-like"/>
</dbReference>
<dbReference type="InterPro" id="IPR016024">
    <property type="entry name" value="ARM-type_fold"/>
</dbReference>
<dbReference type="Pfam" id="PF02985">
    <property type="entry name" value="HEAT"/>
    <property type="match status" value="1"/>
</dbReference>
<dbReference type="AlphaFoldDB" id="A0A845F2U7"/>
<keyword evidence="1" id="KW-0677">Repeat</keyword>
<keyword evidence="2" id="KW-1133">Transmembrane helix</keyword>
<comment type="caution">
    <text evidence="3">The sequence shown here is derived from an EMBL/GenBank/DDBJ whole genome shotgun (WGS) entry which is preliminary data.</text>
</comment>
<reference evidence="3 4" key="1">
    <citation type="submission" date="2019-11" db="EMBL/GenBank/DDBJ databases">
        <title>Genome sequences of 17 halophilic strains isolated from different environments.</title>
        <authorList>
            <person name="Furrow R.E."/>
        </authorList>
    </citation>
    <scope>NUCLEOTIDE SEQUENCE [LARGE SCALE GENOMIC DNA]</scope>
    <source>
        <strain evidence="3 4">22506_14_FS</strain>
    </source>
</reference>
<dbReference type="Gene3D" id="1.25.10.10">
    <property type="entry name" value="Leucine-rich Repeat Variant"/>
    <property type="match status" value="1"/>
</dbReference>
<dbReference type="Proteomes" id="UP000447833">
    <property type="component" value="Unassembled WGS sequence"/>
</dbReference>
<evidence type="ECO:0000256" key="1">
    <source>
        <dbReference type="ARBA" id="ARBA00022737"/>
    </source>
</evidence>
<keyword evidence="2" id="KW-0812">Transmembrane</keyword>
<evidence type="ECO:0000256" key="2">
    <source>
        <dbReference type="SAM" id="Phobius"/>
    </source>
</evidence>
<evidence type="ECO:0000313" key="4">
    <source>
        <dbReference type="Proteomes" id="UP000447833"/>
    </source>
</evidence>
<proteinExistence type="predicted"/>
<sequence length="347" mass="41316">MSAIFIIFQVFLILFVVLTVLFLFLIGQKVRSNRFDRKKSEWKKYYLEHITSAIQGKEELRLPENYPMIEAFEEVITRYYSLIKGKASTDQMEELVEKTLNDHYKKRLHHHRWSIRMNTLHRIEKLRMVSLVEECVSLLDIKRTSELEVIQVLRILANLQDDRLYMILLDEEKEYPNFYYLDLFRRLDDVHLDYFIGSISNFPHWVQFALIEVMGELGEYKYLRTIESFITSKDTEFRIRSLKSLVKVGYVTDAMKVKASLHAESWQERMMSARLFKLVRDHRFLEDLLNLLSDESWWVRTTAAESLLAQENGRALLEDVAATHIDPFARDTAKEWLVRGGVDRVYR</sequence>
<evidence type="ECO:0000313" key="3">
    <source>
        <dbReference type="EMBL" id="MYL65273.1"/>
    </source>
</evidence>
<dbReference type="EMBL" id="WMEY01000006">
    <property type="protein sequence ID" value="MYL65273.1"/>
    <property type="molecule type" value="Genomic_DNA"/>
</dbReference>
<keyword evidence="2" id="KW-0472">Membrane</keyword>
<dbReference type="SUPFAM" id="SSF48371">
    <property type="entry name" value="ARM repeat"/>
    <property type="match status" value="1"/>
</dbReference>